<dbReference type="AlphaFoldDB" id="A0AA43QIK2"/>
<feature type="compositionally biased region" description="Basic and acidic residues" evidence="1">
    <location>
        <begin position="353"/>
        <end position="374"/>
    </location>
</feature>
<sequence>MSQSPTETVSDDGPTTGSTLASSPGHPSASASKQELENRIVELENQIAELENQIVELEDEDLRKKREIRQLKREAADLRAKATAPATEERLASKQQDDKLSEMEAKLLAKDDQLSVMAAKLLEKDDEIKRLESLAQYLPDSEHERDRQPEEFLDSPVMSEEDKASQSNDHWPSRTPDQMVGESKKGSSTPGHDETERGSQDEVEDSGTGSDHEDRMDSPEKPVLSTTASESAAAAPEIGSKNPYDSLASEMEAMGMNPPAFKPQEPREGPRSPVRASDMGPREEFDWAADAENNPSDSPWSMSAPKVQESGKGKLPLLRGSRMDRPAVPDWSNLSKDSPYKKGDWAGFTKNVKGVEKKASDEADEKRAAQKEKGLLPTQAPGLIHEWHKKIKIDEKGNRIPVGTDHRVNDPSQEDPARNALETEAKGKDKDLAPIESTTAPQIDIQEQAKTAKVNPFGKPSGPDRFKGLTFEQYMSKERSKAPAPGNVISKYEERGSEPPKDTGTADPGSPKVPLENTEDENKPGEEAPKPAATDKGPGAQESADDKSAAKASPAVQPAPGQANYKQALTAPPPPEPKKTSEQEGKSGMVPLGAKNLAPPANQQAAGQQTSGVALLEAVQMRVDLAGIAAKRDINNTSARPRFATEGLAAVAGVAAVAVKAGKEGKAGKAVVVIKAAIEDGAVCLPDWKA</sequence>
<name>A0AA43QIK2_9LECA</name>
<dbReference type="Proteomes" id="UP001161017">
    <property type="component" value="Unassembled WGS sequence"/>
</dbReference>
<feature type="compositionally biased region" description="Basic and acidic residues" evidence="1">
    <location>
        <begin position="520"/>
        <end position="529"/>
    </location>
</feature>
<protein>
    <submittedName>
        <fullName evidence="2">Uncharacterized protein</fullName>
    </submittedName>
</protein>
<accession>A0AA43QIK2</accession>
<comment type="caution">
    <text evidence="2">The sequence shown here is derived from an EMBL/GenBank/DDBJ whole genome shotgun (WGS) entry which is preliminary data.</text>
</comment>
<feature type="compositionally biased region" description="Basic and acidic residues" evidence="1">
    <location>
        <begin position="87"/>
        <end position="100"/>
    </location>
</feature>
<dbReference type="EMBL" id="JAPUFD010000005">
    <property type="protein sequence ID" value="MDI1487183.1"/>
    <property type="molecule type" value="Genomic_DNA"/>
</dbReference>
<feature type="compositionally biased region" description="Basic and acidic residues" evidence="1">
    <location>
        <begin position="210"/>
        <end position="220"/>
    </location>
</feature>
<feature type="compositionally biased region" description="Low complexity" evidence="1">
    <location>
        <begin position="21"/>
        <end position="32"/>
    </location>
</feature>
<dbReference type="InterPro" id="IPR038077">
    <property type="entry name" value="Troponin_sf"/>
</dbReference>
<evidence type="ECO:0000313" key="3">
    <source>
        <dbReference type="Proteomes" id="UP001161017"/>
    </source>
</evidence>
<dbReference type="SUPFAM" id="SSF90250">
    <property type="entry name" value="Troponin coil-coiled subunits"/>
    <property type="match status" value="1"/>
</dbReference>
<feature type="compositionally biased region" description="Basic and acidic residues" evidence="1">
    <location>
        <begin position="191"/>
        <end position="200"/>
    </location>
</feature>
<feature type="compositionally biased region" description="Low complexity" evidence="1">
    <location>
        <begin position="225"/>
        <end position="235"/>
    </location>
</feature>
<feature type="compositionally biased region" description="Basic and acidic residues" evidence="1">
    <location>
        <begin position="140"/>
        <end position="150"/>
    </location>
</feature>
<feature type="compositionally biased region" description="Basic and acidic residues" evidence="1">
    <location>
        <begin position="576"/>
        <end position="585"/>
    </location>
</feature>
<reference evidence="2" key="1">
    <citation type="journal article" date="2023" name="Genome Biol. Evol.">
        <title>First Whole Genome Sequence and Flow Cytometry Genome Size Data for the Lichen-Forming Fungus Ramalina farinacea (Ascomycota).</title>
        <authorList>
            <person name="Llewellyn T."/>
            <person name="Mian S."/>
            <person name="Hill R."/>
            <person name="Leitch I.J."/>
            <person name="Gaya E."/>
        </authorList>
    </citation>
    <scope>NUCLEOTIDE SEQUENCE</scope>
    <source>
        <strain evidence="2">LIQ254RAFAR</strain>
    </source>
</reference>
<feature type="compositionally biased region" description="Basic and acidic residues" evidence="1">
    <location>
        <begin position="491"/>
        <end position="501"/>
    </location>
</feature>
<feature type="compositionally biased region" description="Basic and acidic residues" evidence="1">
    <location>
        <begin position="395"/>
        <end position="433"/>
    </location>
</feature>
<proteinExistence type="predicted"/>
<feature type="region of interest" description="Disordered" evidence="1">
    <location>
        <begin position="1"/>
        <end position="37"/>
    </location>
</feature>
<evidence type="ECO:0000313" key="2">
    <source>
        <dbReference type="EMBL" id="MDI1487183.1"/>
    </source>
</evidence>
<gene>
    <name evidence="2" type="ORF">OHK93_006451</name>
</gene>
<feature type="region of interest" description="Disordered" evidence="1">
    <location>
        <begin position="136"/>
        <end position="383"/>
    </location>
</feature>
<feature type="compositionally biased region" description="Polar residues" evidence="1">
    <location>
        <begin position="1"/>
        <end position="20"/>
    </location>
</feature>
<organism evidence="2 3">
    <name type="scientific">Ramalina farinacea</name>
    <dbReference type="NCBI Taxonomy" id="258253"/>
    <lineage>
        <taxon>Eukaryota</taxon>
        <taxon>Fungi</taxon>
        <taxon>Dikarya</taxon>
        <taxon>Ascomycota</taxon>
        <taxon>Pezizomycotina</taxon>
        <taxon>Lecanoromycetes</taxon>
        <taxon>OSLEUM clade</taxon>
        <taxon>Lecanoromycetidae</taxon>
        <taxon>Lecanorales</taxon>
        <taxon>Lecanorineae</taxon>
        <taxon>Ramalinaceae</taxon>
        <taxon>Ramalina</taxon>
    </lineage>
</organism>
<feature type="region of interest" description="Disordered" evidence="1">
    <location>
        <begin position="395"/>
        <end position="606"/>
    </location>
</feature>
<feature type="region of interest" description="Disordered" evidence="1">
    <location>
        <begin position="73"/>
        <end position="100"/>
    </location>
</feature>
<keyword evidence="3" id="KW-1185">Reference proteome</keyword>
<evidence type="ECO:0000256" key="1">
    <source>
        <dbReference type="SAM" id="MobiDB-lite"/>
    </source>
</evidence>